<dbReference type="SUPFAM" id="SSF56176">
    <property type="entry name" value="FAD-binding/transporter-associated domain-like"/>
    <property type="match status" value="1"/>
</dbReference>
<dbReference type="PROSITE" id="PS51387">
    <property type="entry name" value="FAD_PCMH"/>
    <property type="match status" value="1"/>
</dbReference>
<feature type="domain" description="FAD-binding PCMH-type" evidence="1">
    <location>
        <begin position="7"/>
        <end position="175"/>
    </location>
</feature>
<dbReference type="EMBL" id="JAGQHS010000122">
    <property type="protein sequence ID" value="MCA9757819.1"/>
    <property type="molecule type" value="Genomic_DNA"/>
</dbReference>
<sequence length="441" mass="49586">MIELSGWGRHPRVWAEEVKSESLERITEAASLSRGLGRSYGDSSLPAREGATVANSTAADRLISFDESTGLVRAEAGFPLFELVRHFLPRGWFTPVTPGTQFVTVGGMVASDVHGKNHHVEGCFGEHVTALKMRLADGRIVEVTDESEPDLFRATLGGMGLTGHILEVSFRLQRVPSPWIYGESEQVPNFETLIERLREASHDWPYTVSWVDSVRTHGDVGRGILMKGRWAEPHEAPSHAPEIRRSVAVPFDFPRWALAPWSMRLFNYAYFHKHGAGVHRGIEHPQDFFYPLDFVRQWNRVYGPDGFVQYQAVVPVAQDPGVARRFFDVLTRAEVGSFLTVVKDCGPEGRGTLSFPRPGISIACDIPMRGDATQRLVDALNAVVVSAGGRIYLTKDSLTRREDYERMDPRLERFREVRRKWDPEMRIKSAQSVRVFGDSAE</sequence>
<dbReference type="GO" id="GO:0071949">
    <property type="term" value="F:FAD binding"/>
    <property type="evidence" value="ECO:0007669"/>
    <property type="project" value="InterPro"/>
</dbReference>
<evidence type="ECO:0000313" key="3">
    <source>
        <dbReference type="Proteomes" id="UP000739538"/>
    </source>
</evidence>
<protein>
    <submittedName>
        <fullName evidence="2">FAD-binding oxidoreductase</fullName>
    </submittedName>
</protein>
<proteinExistence type="predicted"/>
<dbReference type="InterPro" id="IPR006094">
    <property type="entry name" value="Oxid_FAD_bind_N"/>
</dbReference>
<dbReference type="Gene3D" id="3.30.465.10">
    <property type="match status" value="1"/>
</dbReference>
<accession>A0A956SFT5</accession>
<dbReference type="InterPro" id="IPR036318">
    <property type="entry name" value="FAD-bd_PCMH-like_sf"/>
</dbReference>
<comment type="caution">
    <text evidence="2">The sequence shown here is derived from an EMBL/GenBank/DDBJ whole genome shotgun (WGS) entry which is preliminary data.</text>
</comment>
<dbReference type="InterPro" id="IPR010031">
    <property type="entry name" value="FAD_lactone_oxidase-like"/>
</dbReference>
<dbReference type="InterPro" id="IPR016169">
    <property type="entry name" value="FAD-bd_PCMH_sub2"/>
</dbReference>
<dbReference type="InterPro" id="IPR016166">
    <property type="entry name" value="FAD-bd_PCMH"/>
</dbReference>
<organism evidence="2 3">
    <name type="scientific">Eiseniibacteriota bacterium</name>
    <dbReference type="NCBI Taxonomy" id="2212470"/>
    <lineage>
        <taxon>Bacteria</taxon>
        <taxon>Candidatus Eiseniibacteriota</taxon>
    </lineage>
</organism>
<reference evidence="2" key="2">
    <citation type="journal article" date="2021" name="Microbiome">
        <title>Successional dynamics and alternative stable states in a saline activated sludge microbial community over 9 years.</title>
        <authorList>
            <person name="Wang Y."/>
            <person name="Ye J."/>
            <person name="Ju F."/>
            <person name="Liu L."/>
            <person name="Boyd J.A."/>
            <person name="Deng Y."/>
            <person name="Parks D.H."/>
            <person name="Jiang X."/>
            <person name="Yin X."/>
            <person name="Woodcroft B.J."/>
            <person name="Tyson G.W."/>
            <person name="Hugenholtz P."/>
            <person name="Polz M.F."/>
            <person name="Zhang T."/>
        </authorList>
    </citation>
    <scope>NUCLEOTIDE SEQUENCE</scope>
    <source>
        <strain evidence="2">HKST-UBA02</strain>
    </source>
</reference>
<dbReference type="AlphaFoldDB" id="A0A956SFT5"/>
<evidence type="ECO:0000259" key="1">
    <source>
        <dbReference type="PROSITE" id="PS51387"/>
    </source>
</evidence>
<name>A0A956SFT5_UNCEI</name>
<evidence type="ECO:0000313" key="2">
    <source>
        <dbReference type="EMBL" id="MCA9757819.1"/>
    </source>
</evidence>
<dbReference type="PANTHER" id="PTHR43762:SF1">
    <property type="entry name" value="D-ARABINONO-1,4-LACTONE OXIDASE"/>
    <property type="match status" value="1"/>
</dbReference>
<reference evidence="2" key="1">
    <citation type="submission" date="2020-04" db="EMBL/GenBank/DDBJ databases">
        <authorList>
            <person name="Zhang T."/>
        </authorList>
    </citation>
    <scope>NUCLEOTIDE SEQUENCE</scope>
    <source>
        <strain evidence="2">HKST-UBA02</strain>
    </source>
</reference>
<dbReference type="GO" id="GO:0016899">
    <property type="term" value="F:oxidoreductase activity, acting on the CH-OH group of donors, oxygen as acceptor"/>
    <property type="evidence" value="ECO:0007669"/>
    <property type="project" value="InterPro"/>
</dbReference>
<gene>
    <name evidence="2" type="ORF">KDA27_18655</name>
</gene>
<dbReference type="Pfam" id="PF01565">
    <property type="entry name" value="FAD_binding_4"/>
    <property type="match status" value="1"/>
</dbReference>
<dbReference type="PANTHER" id="PTHR43762">
    <property type="entry name" value="L-GULONOLACTONE OXIDASE"/>
    <property type="match status" value="1"/>
</dbReference>
<dbReference type="Proteomes" id="UP000739538">
    <property type="component" value="Unassembled WGS sequence"/>
</dbReference>